<feature type="region of interest" description="Disordered" evidence="6">
    <location>
        <begin position="364"/>
        <end position="428"/>
    </location>
</feature>
<sequence length="428" mass="47116">MPKPGEPVKVGVEEEFHVVDLRTRHLAARSGLLLEALPPARFTHELQRSMVESNSLPFRGLTDLAGDLCGMRAALVREAEALGLGVVAAGSPQLVDEDQLKIFPDPRYERMLIDFQVLTREQLICGMHVHAEVRDRELAVAVAHRLAPWLPPLLALSASSPFWDAADTGYASYRTLVWQRWPTTGPMASYGSAAEYQQMIDTLIRSGVIADPGMIYFDIRPSCHLPTVELRICDSCPRLSDVVLIAGLFRALVATELEAARRGDGREVRLEAVRAATWQAARSGLEGELVDPVEGVPRPAAEVIARLLDRARPHLVEAGDWELVSALARQAPARGSSAARQRAAHARRGRLEDVVDLLLAETRSCDWSPTPPDPRPDHRPDARPGPEPEPQPDHRLDPGPEPTPGPDHQTVHRTDPHTDPRPDHRPAV</sequence>
<dbReference type="InterPro" id="IPR050141">
    <property type="entry name" value="GCL_type2/YbdK_subfam"/>
</dbReference>
<dbReference type="RefSeq" id="WP_364460248.1">
    <property type="nucleotide sequence ID" value="NZ_JBFARM010000014.1"/>
</dbReference>
<reference evidence="7 8" key="1">
    <citation type="submission" date="2024-06" db="EMBL/GenBank/DDBJ databases">
        <title>The Natural Products Discovery Center: Release of the First 8490 Sequenced Strains for Exploring Actinobacteria Biosynthetic Diversity.</title>
        <authorList>
            <person name="Kalkreuter E."/>
            <person name="Kautsar S.A."/>
            <person name="Yang D."/>
            <person name="Bader C.D."/>
            <person name="Teijaro C.N."/>
            <person name="Fluegel L."/>
            <person name="Davis C.M."/>
            <person name="Simpson J.R."/>
            <person name="Lauterbach L."/>
            <person name="Steele A.D."/>
            <person name="Gui C."/>
            <person name="Meng S."/>
            <person name="Li G."/>
            <person name="Viehrig K."/>
            <person name="Ye F."/>
            <person name="Su P."/>
            <person name="Kiefer A.F."/>
            <person name="Nichols A."/>
            <person name="Cepeda A.J."/>
            <person name="Yan W."/>
            <person name="Fan B."/>
            <person name="Jiang Y."/>
            <person name="Adhikari A."/>
            <person name="Zheng C.-J."/>
            <person name="Schuster L."/>
            <person name="Cowan T.M."/>
            <person name="Smanski M.J."/>
            <person name="Chevrette M.G."/>
            <person name="De Carvalho L.P.S."/>
            <person name="Shen B."/>
        </authorList>
    </citation>
    <scope>NUCLEOTIDE SEQUENCE [LARGE SCALE GENOMIC DNA]</scope>
    <source>
        <strain evidence="7 8">NPDC049574</strain>
    </source>
</reference>
<organism evidence="7 8">
    <name type="scientific">Nonomuraea bangladeshensis</name>
    <dbReference type="NCBI Taxonomy" id="404385"/>
    <lineage>
        <taxon>Bacteria</taxon>
        <taxon>Bacillati</taxon>
        <taxon>Actinomycetota</taxon>
        <taxon>Actinomycetes</taxon>
        <taxon>Streptosporangiales</taxon>
        <taxon>Streptosporangiaceae</taxon>
        <taxon>Nonomuraea</taxon>
    </lineage>
</organism>
<keyword evidence="8" id="KW-1185">Reference proteome</keyword>
<dbReference type="EMBL" id="JBFARM010000014">
    <property type="protein sequence ID" value="MEV4291524.1"/>
    <property type="molecule type" value="Genomic_DNA"/>
</dbReference>
<comment type="similarity">
    <text evidence="5">Belongs to the glutamate--cysteine ligase type 2 family. YbdK subfamily.</text>
</comment>
<keyword evidence="3 5" id="KW-0067">ATP-binding</keyword>
<comment type="function">
    <text evidence="5">ATP-dependent carboxylate-amine ligase which exhibits weak glutamate--cysteine ligase activity.</text>
</comment>
<keyword evidence="1 5" id="KW-0436">Ligase</keyword>
<keyword evidence="2 5" id="KW-0547">Nucleotide-binding</keyword>
<dbReference type="PANTHER" id="PTHR36510">
    <property type="entry name" value="GLUTAMATE--CYSTEINE LIGASE 2-RELATED"/>
    <property type="match status" value="1"/>
</dbReference>
<comment type="catalytic activity">
    <reaction evidence="4 5">
        <text>L-cysteine + L-glutamate + ATP = gamma-L-glutamyl-L-cysteine + ADP + phosphate + H(+)</text>
        <dbReference type="Rhea" id="RHEA:13285"/>
        <dbReference type="ChEBI" id="CHEBI:15378"/>
        <dbReference type="ChEBI" id="CHEBI:29985"/>
        <dbReference type="ChEBI" id="CHEBI:30616"/>
        <dbReference type="ChEBI" id="CHEBI:35235"/>
        <dbReference type="ChEBI" id="CHEBI:43474"/>
        <dbReference type="ChEBI" id="CHEBI:58173"/>
        <dbReference type="ChEBI" id="CHEBI:456216"/>
        <dbReference type="EC" id="6.3.2.2"/>
    </reaction>
</comment>
<evidence type="ECO:0000256" key="5">
    <source>
        <dbReference type="HAMAP-Rule" id="MF_01609"/>
    </source>
</evidence>
<evidence type="ECO:0000256" key="6">
    <source>
        <dbReference type="SAM" id="MobiDB-lite"/>
    </source>
</evidence>
<gene>
    <name evidence="7" type="ORF">AB0K40_38970</name>
</gene>
<evidence type="ECO:0000313" key="8">
    <source>
        <dbReference type="Proteomes" id="UP001552427"/>
    </source>
</evidence>
<dbReference type="InterPro" id="IPR011793">
    <property type="entry name" value="YbdK"/>
</dbReference>
<dbReference type="InterPro" id="IPR014746">
    <property type="entry name" value="Gln_synth/guanido_kin_cat_dom"/>
</dbReference>
<dbReference type="GO" id="GO:0004357">
    <property type="term" value="F:glutamate-cysteine ligase activity"/>
    <property type="evidence" value="ECO:0007669"/>
    <property type="project" value="UniProtKB-EC"/>
</dbReference>
<dbReference type="EC" id="6.3.2.2" evidence="5"/>
<protein>
    <recommendedName>
        <fullName evidence="5">Putative glutamate--cysteine ligase 2</fullName>
        <ecNumber evidence="5">6.3.2.2</ecNumber>
    </recommendedName>
    <alternativeName>
        <fullName evidence="5">Gamma-glutamylcysteine synthetase 2</fullName>
        <shortName evidence="5">GCS 2</shortName>
        <shortName evidence="5">Gamma-GCS 2</shortName>
    </alternativeName>
</protein>
<dbReference type="Pfam" id="PF04107">
    <property type="entry name" value="GCS2"/>
    <property type="match status" value="1"/>
</dbReference>
<name>A0ABV3HGR3_9ACTN</name>
<dbReference type="SUPFAM" id="SSF55931">
    <property type="entry name" value="Glutamine synthetase/guanido kinase"/>
    <property type="match status" value="1"/>
</dbReference>
<dbReference type="Proteomes" id="UP001552427">
    <property type="component" value="Unassembled WGS sequence"/>
</dbReference>
<dbReference type="HAMAP" id="MF_01609">
    <property type="entry name" value="Glu_cys_ligase_2"/>
    <property type="match status" value="1"/>
</dbReference>
<dbReference type="PANTHER" id="PTHR36510:SF1">
    <property type="entry name" value="GLUTAMATE--CYSTEINE LIGASE 2-RELATED"/>
    <property type="match status" value="1"/>
</dbReference>
<feature type="compositionally biased region" description="Basic and acidic residues" evidence="6">
    <location>
        <begin position="409"/>
        <end position="428"/>
    </location>
</feature>
<dbReference type="InterPro" id="IPR006336">
    <property type="entry name" value="GCS2"/>
</dbReference>
<proteinExistence type="inferred from homology"/>
<evidence type="ECO:0000256" key="2">
    <source>
        <dbReference type="ARBA" id="ARBA00022741"/>
    </source>
</evidence>
<evidence type="ECO:0000256" key="4">
    <source>
        <dbReference type="ARBA" id="ARBA00048819"/>
    </source>
</evidence>
<dbReference type="Gene3D" id="3.30.590.20">
    <property type="match status" value="1"/>
</dbReference>
<accession>A0ABV3HGR3</accession>
<dbReference type="NCBIfam" id="TIGR02050">
    <property type="entry name" value="gshA_cyan_rel"/>
    <property type="match status" value="1"/>
</dbReference>
<evidence type="ECO:0000256" key="3">
    <source>
        <dbReference type="ARBA" id="ARBA00022840"/>
    </source>
</evidence>
<comment type="caution">
    <text evidence="7">The sequence shown here is derived from an EMBL/GenBank/DDBJ whole genome shotgun (WGS) entry which is preliminary data.</text>
</comment>
<feature type="compositionally biased region" description="Basic and acidic residues" evidence="6">
    <location>
        <begin position="374"/>
        <end position="398"/>
    </location>
</feature>
<evidence type="ECO:0000256" key="1">
    <source>
        <dbReference type="ARBA" id="ARBA00022598"/>
    </source>
</evidence>
<dbReference type="NCBIfam" id="NF010041">
    <property type="entry name" value="PRK13517.1-1"/>
    <property type="match status" value="1"/>
</dbReference>
<evidence type="ECO:0000313" key="7">
    <source>
        <dbReference type="EMBL" id="MEV4291524.1"/>
    </source>
</evidence>